<accession>A0A6A4RVK8</accession>
<sequence length="187" mass="21011">MVYGTRATDTWVRRFVFKELFDAVKTASDVMIDSCDLNEDGSGVKNPKVRGKWSSSPREETLLLKRLVSRPADTSVTCDVGATGSVGERKTRWVMVSVLGSTSTVGRSGLRRHDRVTVEAGLLSKKKGKRSKMRKKTFDLSGLQNNLQRSTVRSLERQVGIETTFRFGRIPSLTLIHWNHDVSRIIK</sequence>
<gene>
    <name evidence="1" type="ORF">F2P81_021523</name>
</gene>
<organism evidence="1 2">
    <name type="scientific">Scophthalmus maximus</name>
    <name type="common">Turbot</name>
    <name type="synonym">Psetta maxima</name>
    <dbReference type="NCBI Taxonomy" id="52904"/>
    <lineage>
        <taxon>Eukaryota</taxon>
        <taxon>Metazoa</taxon>
        <taxon>Chordata</taxon>
        <taxon>Craniata</taxon>
        <taxon>Vertebrata</taxon>
        <taxon>Euteleostomi</taxon>
        <taxon>Actinopterygii</taxon>
        <taxon>Neopterygii</taxon>
        <taxon>Teleostei</taxon>
        <taxon>Neoteleostei</taxon>
        <taxon>Acanthomorphata</taxon>
        <taxon>Carangaria</taxon>
        <taxon>Pleuronectiformes</taxon>
        <taxon>Pleuronectoidei</taxon>
        <taxon>Scophthalmidae</taxon>
        <taxon>Scophthalmus</taxon>
    </lineage>
</organism>
<proteinExistence type="predicted"/>
<evidence type="ECO:0000313" key="1">
    <source>
        <dbReference type="EMBL" id="KAF0026786.1"/>
    </source>
</evidence>
<evidence type="ECO:0000313" key="2">
    <source>
        <dbReference type="Proteomes" id="UP000438429"/>
    </source>
</evidence>
<comment type="caution">
    <text evidence="1">The sequence shown here is derived from an EMBL/GenBank/DDBJ whole genome shotgun (WGS) entry which is preliminary data.</text>
</comment>
<dbReference type="AlphaFoldDB" id="A0A6A4RVK8"/>
<dbReference type="EMBL" id="VEVO01000019">
    <property type="protein sequence ID" value="KAF0026786.1"/>
    <property type="molecule type" value="Genomic_DNA"/>
</dbReference>
<protein>
    <submittedName>
        <fullName evidence="1">Uncharacterized protein</fullName>
    </submittedName>
</protein>
<dbReference type="Proteomes" id="UP000438429">
    <property type="component" value="Unassembled WGS sequence"/>
</dbReference>
<reference evidence="1 2" key="1">
    <citation type="submission" date="2019-06" db="EMBL/GenBank/DDBJ databases">
        <title>Draft genomes of female and male turbot (Scophthalmus maximus).</title>
        <authorList>
            <person name="Xu H."/>
            <person name="Xu X.-W."/>
            <person name="Shao C."/>
            <person name="Chen S."/>
        </authorList>
    </citation>
    <scope>NUCLEOTIDE SEQUENCE [LARGE SCALE GENOMIC DNA]</scope>
    <source>
        <strain evidence="1">Ysfricsl-2016a</strain>
        <tissue evidence="1">Blood</tissue>
    </source>
</reference>
<name>A0A6A4RVK8_SCOMX</name>